<dbReference type="SUPFAM" id="SSF52540">
    <property type="entry name" value="P-loop containing nucleoside triphosphate hydrolases"/>
    <property type="match status" value="1"/>
</dbReference>
<organism evidence="2 3">
    <name type="scientific">Collybia nuda</name>
    <dbReference type="NCBI Taxonomy" id="64659"/>
    <lineage>
        <taxon>Eukaryota</taxon>
        <taxon>Fungi</taxon>
        <taxon>Dikarya</taxon>
        <taxon>Basidiomycota</taxon>
        <taxon>Agaricomycotina</taxon>
        <taxon>Agaricomycetes</taxon>
        <taxon>Agaricomycetidae</taxon>
        <taxon>Agaricales</taxon>
        <taxon>Tricholomatineae</taxon>
        <taxon>Clitocybaceae</taxon>
        <taxon>Collybia</taxon>
    </lineage>
</organism>
<dbReference type="Proteomes" id="UP000807353">
    <property type="component" value="Unassembled WGS sequence"/>
</dbReference>
<evidence type="ECO:0000313" key="3">
    <source>
        <dbReference type="Proteomes" id="UP000807353"/>
    </source>
</evidence>
<dbReference type="InterPro" id="IPR027417">
    <property type="entry name" value="P-loop_NTPase"/>
</dbReference>
<reference evidence="2" key="1">
    <citation type="submission" date="2020-11" db="EMBL/GenBank/DDBJ databases">
        <authorList>
            <consortium name="DOE Joint Genome Institute"/>
            <person name="Ahrendt S."/>
            <person name="Riley R."/>
            <person name="Andreopoulos W."/>
            <person name="Labutti K."/>
            <person name="Pangilinan J."/>
            <person name="Ruiz-Duenas F.J."/>
            <person name="Barrasa J.M."/>
            <person name="Sanchez-Garcia M."/>
            <person name="Camarero S."/>
            <person name="Miyauchi S."/>
            <person name="Serrano A."/>
            <person name="Linde D."/>
            <person name="Babiker R."/>
            <person name="Drula E."/>
            <person name="Ayuso-Fernandez I."/>
            <person name="Pacheco R."/>
            <person name="Padilla G."/>
            <person name="Ferreira P."/>
            <person name="Barriuso J."/>
            <person name="Kellner H."/>
            <person name="Castanera R."/>
            <person name="Alfaro M."/>
            <person name="Ramirez L."/>
            <person name="Pisabarro A.G."/>
            <person name="Kuo A."/>
            <person name="Tritt A."/>
            <person name="Lipzen A."/>
            <person name="He G."/>
            <person name="Yan M."/>
            <person name="Ng V."/>
            <person name="Cullen D."/>
            <person name="Martin F."/>
            <person name="Rosso M.-N."/>
            <person name="Henrissat B."/>
            <person name="Hibbett D."/>
            <person name="Martinez A.T."/>
            <person name="Grigoriev I.V."/>
        </authorList>
    </citation>
    <scope>NUCLEOTIDE SEQUENCE</scope>
    <source>
        <strain evidence="2">CBS 247.69</strain>
    </source>
</reference>
<dbReference type="Gene3D" id="3.40.50.300">
    <property type="entry name" value="P-loop containing nucleotide triphosphate hydrolases"/>
    <property type="match status" value="1"/>
</dbReference>
<evidence type="ECO:0008006" key="4">
    <source>
        <dbReference type="Google" id="ProtNLM"/>
    </source>
</evidence>
<accession>A0A9P5YBU8</accession>
<dbReference type="OrthoDB" id="8954335at2759"/>
<protein>
    <recommendedName>
        <fullName evidence="4">AIG1-type G domain-containing protein</fullName>
    </recommendedName>
</protein>
<keyword evidence="1" id="KW-0175">Coiled coil</keyword>
<gene>
    <name evidence="2" type="ORF">BDZ94DRAFT_1280464</name>
</gene>
<feature type="coiled-coil region" evidence="1">
    <location>
        <begin position="212"/>
        <end position="262"/>
    </location>
</feature>
<name>A0A9P5YBU8_9AGAR</name>
<evidence type="ECO:0000313" key="2">
    <source>
        <dbReference type="EMBL" id="KAF9467103.1"/>
    </source>
</evidence>
<dbReference type="AlphaFoldDB" id="A0A9P5YBU8"/>
<dbReference type="EMBL" id="MU150238">
    <property type="protein sequence ID" value="KAF9467103.1"/>
    <property type="molecule type" value="Genomic_DNA"/>
</dbReference>
<evidence type="ECO:0000256" key="1">
    <source>
        <dbReference type="SAM" id="Coils"/>
    </source>
</evidence>
<keyword evidence="3" id="KW-1185">Reference proteome</keyword>
<proteinExistence type="predicted"/>
<dbReference type="CDD" id="cd00882">
    <property type="entry name" value="Ras_like_GTPase"/>
    <property type="match status" value="1"/>
</dbReference>
<sequence length="293" mass="33433">MISHADTVVSLLMGPTGTGKSTVNQAKKTAGDSLHSETSQIRAIRVLHPRTKLPIVLVDTPGFNDTNMSDTQVLSMIAKWLETTYKRKVQLSGIIYLHRISDNRMSGSPLKNLNMFGRLCGDGAIEHVILVTTMWDRVKEEVGVPRESELKKKYWHQMIQLGSTTQRFRKTPESAWDIIDSLEKKGVALLLQEEMVNLKLLLSETEAGKTLYSTLQKQVADQQDTIRKLREEAETEKNPQLVEELTRQYNELREGLQITFEQIERLKIPFSRKIMGIFRFKKAVGRALKLLNK</sequence>
<comment type="caution">
    <text evidence="2">The sequence shown here is derived from an EMBL/GenBank/DDBJ whole genome shotgun (WGS) entry which is preliminary data.</text>
</comment>